<dbReference type="Proteomes" id="UP001183388">
    <property type="component" value="Unassembled WGS sequence"/>
</dbReference>
<proteinExistence type="predicted"/>
<dbReference type="RefSeq" id="WP_311628716.1">
    <property type="nucleotide sequence ID" value="NZ_JAVREN010000003.1"/>
</dbReference>
<comment type="caution">
    <text evidence="2">The sequence shown here is derived from an EMBL/GenBank/DDBJ whole genome shotgun (WGS) entry which is preliminary data.</text>
</comment>
<feature type="transmembrane region" description="Helical" evidence="1">
    <location>
        <begin position="7"/>
        <end position="34"/>
    </location>
</feature>
<feature type="transmembrane region" description="Helical" evidence="1">
    <location>
        <begin position="95"/>
        <end position="115"/>
    </location>
</feature>
<feature type="transmembrane region" description="Helical" evidence="1">
    <location>
        <begin position="54"/>
        <end position="75"/>
    </location>
</feature>
<sequence length="123" mass="13734">MNRPPRLAWLPPVCLNAVLGVLAIVPFFALALFLRNFPLHDLGLTRREPTENDGILGWVILLVPLGGTSLGIWFLSNYLVRNTTRARALPARRYWLLSTAVVCLPFLLGTGWAALGRLWPHLP</sequence>
<keyword evidence="1" id="KW-0812">Transmembrane</keyword>
<keyword evidence="3" id="KW-1185">Reference proteome</keyword>
<keyword evidence="1" id="KW-1133">Transmembrane helix</keyword>
<accession>A0ABU2L3H8</accession>
<keyword evidence="1" id="KW-0472">Membrane</keyword>
<name>A0ABU2L3H8_9ACTN</name>
<gene>
    <name evidence="2" type="ORF">RM780_02315</name>
</gene>
<evidence type="ECO:0000313" key="3">
    <source>
        <dbReference type="Proteomes" id="UP001183388"/>
    </source>
</evidence>
<reference evidence="3" key="1">
    <citation type="submission" date="2023-07" db="EMBL/GenBank/DDBJ databases">
        <title>30 novel species of actinomycetes from the DSMZ collection.</title>
        <authorList>
            <person name="Nouioui I."/>
        </authorList>
    </citation>
    <scope>NUCLEOTIDE SEQUENCE [LARGE SCALE GENOMIC DNA]</scope>
    <source>
        <strain evidence="3">DSM 44917</strain>
    </source>
</reference>
<evidence type="ECO:0000313" key="2">
    <source>
        <dbReference type="EMBL" id="MDT0305798.1"/>
    </source>
</evidence>
<evidence type="ECO:0000256" key="1">
    <source>
        <dbReference type="SAM" id="Phobius"/>
    </source>
</evidence>
<protein>
    <recommendedName>
        <fullName evidence="4">Cardiolipin synthase N-terminal domain-containing protein</fullName>
    </recommendedName>
</protein>
<dbReference type="EMBL" id="JAVREN010000003">
    <property type="protein sequence ID" value="MDT0305798.1"/>
    <property type="molecule type" value="Genomic_DNA"/>
</dbReference>
<evidence type="ECO:0008006" key="4">
    <source>
        <dbReference type="Google" id="ProtNLM"/>
    </source>
</evidence>
<organism evidence="2 3">
    <name type="scientific">Streptomyces boetiae</name>
    <dbReference type="NCBI Taxonomy" id="3075541"/>
    <lineage>
        <taxon>Bacteria</taxon>
        <taxon>Bacillati</taxon>
        <taxon>Actinomycetota</taxon>
        <taxon>Actinomycetes</taxon>
        <taxon>Kitasatosporales</taxon>
        <taxon>Streptomycetaceae</taxon>
        <taxon>Streptomyces</taxon>
    </lineage>
</organism>